<dbReference type="InterPro" id="IPR000073">
    <property type="entry name" value="AB_hydrolase_1"/>
</dbReference>
<dbReference type="Proteomes" id="UP000570474">
    <property type="component" value="Unassembled WGS sequence"/>
</dbReference>
<dbReference type="EMBL" id="JABAIA010000001">
    <property type="protein sequence ID" value="NLR63349.1"/>
    <property type="molecule type" value="Genomic_DNA"/>
</dbReference>
<evidence type="ECO:0000313" key="2">
    <source>
        <dbReference type="EMBL" id="NLR63349.1"/>
    </source>
</evidence>
<dbReference type="PANTHER" id="PTHR43433:SF5">
    <property type="entry name" value="AB HYDROLASE-1 DOMAIN-CONTAINING PROTEIN"/>
    <property type="match status" value="1"/>
</dbReference>
<name>A0A847R8D5_9BACT</name>
<dbReference type="PRINTS" id="PR00111">
    <property type="entry name" value="ABHYDROLASE"/>
</dbReference>
<dbReference type="Pfam" id="PF00561">
    <property type="entry name" value="Abhydrolase_1"/>
    <property type="match status" value="1"/>
</dbReference>
<gene>
    <name evidence="2" type="ORF">HGH92_03435</name>
</gene>
<keyword evidence="2" id="KW-0378">Hydrolase</keyword>
<dbReference type="SUPFAM" id="SSF53474">
    <property type="entry name" value="alpha/beta-Hydrolases"/>
    <property type="match status" value="1"/>
</dbReference>
<dbReference type="InterPro" id="IPR050471">
    <property type="entry name" value="AB_hydrolase"/>
</dbReference>
<dbReference type="RefSeq" id="WP_168869351.1">
    <property type="nucleotide sequence ID" value="NZ_JABAIA010000001.1"/>
</dbReference>
<protein>
    <submittedName>
        <fullName evidence="2">Alpha/beta fold hydrolase</fullName>
    </submittedName>
</protein>
<accession>A0A847R8D5</accession>
<keyword evidence="3" id="KW-1185">Reference proteome</keyword>
<dbReference type="GO" id="GO:0016787">
    <property type="term" value="F:hydrolase activity"/>
    <property type="evidence" value="ECO:0007669"/>
    <property type="project" value="UniProtKB-KW"/>
</dbReference>
<reference evidence="2 3" key="1">
    <citation type="submission" date="2020-04" db="EMBL/GenBank/DDBJ databases">
        <authorList>
            <person name="Yin C."/>
        </authorList>
    </citation>
    <scope>NUCLEOTIDE SEQUENCE [LARGE SCALE GENOMIC DNA]</scope>
    <source>
        <strain evidence="2 3">Ae27</strain>
    </source>
</reference>
<dbReference type="InterPro" id="IPR029058">
    <property type="entry name" value="AB_hydrolase_fold"/>
</dbReference>
<comment type="caution">
    <text evidence="2">The sequence shown here is derived from an EMBL/GenBank/DDBJ whole genome shotgun (WGS) entry which is preliminary data.</text>
</comment>
<dbReference type="PANTHER" id="PTHR43433">
    <property type="entry name" value="HYDROLASE, ALPHA/BETA FOLD FAMILY PROTEIN"/>
    <property type="match status" value="1"/>
</dbReference>
<dbReference type="Gene3D" id="3.40.50.1820">
    <property type="entry name" value="alpha/beta hydrolase"/>
    <property type="match status" value="1"/>
</dbReference>
<organism evidence="2 3">
    <name type="scientific">Chitinophaga varians</name>
    <dbReference type="NCBI Taxonomy" id="2202339"/>
    <lineage>
        <taxon>Bacteria</taxon>
        <taxon>Pseudomonadati</taxon>
        <taxon>Bacteroidota</taxon>
        <taxon>Chitinophagia</taxon>
        <taxon>Chitinophagales</taxon>
        <taxon>Chitinophagaceae</taxon>
        <taxon>Chitinophaga</taxon>
    </lineage>
</organism>
<dbReference type="AlphaFoldDB" id="A0A847R8D5"/>
<sequence length="275" mass="30467">MNNNNITATAIITGQQQYFTTADGVRIAWQLDGEEDKPVVVLSNSIATDYHMWDAQIAAFTPHFRVLRFDTRGNGASGSPAGDYSINRMSIDVIELLDHLGFDRVHFIGLSLGGFIAQYIAIHMPERIDKLILAHTAAHLGPQDGFNNNIKSLREHADMAPFAQMFIRNWFPEKLISANDARIQPFREVILAMSPTGLAGSFAAVRDSDLRNTAPLITHRTLVIGGDNDTVTLPEHSVYLAESIPDAQLVMLPAVHLSNVELAEDFNRIALYFLQ</sequence>
<evidence type="ECO:0000313" key="3">
    <source>
        <dbReference type="Proteomes" id="UP000570474"/>
    </source>
</evidence>
<feature type="domain" description="AB hydrolase-1" evidence="1">
    <location>
        <begin position="38"/>
        <end position="259"/>
    </location>
</feature>
<evidence type="ECO:0000259" key="1">
    <source>
        <dbReference type="Pfam" id="PF00561"/>
    </source>
</evidence>
<proteinExistence type="predicted"/>